<feature type="compositionally biased region" description="Acidic residues" evidence="2">
    <location>
        <begin position="8"/>
        <end position="44"/>
    </location>
</feature>
<feature type="compositionally biased region" description="Basic and acidic residues" evidence="2">
    <location>
        <begin position="796"/>
        <end position="805"/>
    </location>
</feature>
<dbReference type="VEuPathDB" id="TriTrypDB:BSAL_02145"/>
<dbReference type="Proteomes" id="UP000051952">
    <property type="component" value="Unassembled WGS sequence"/>
</dbReference>
<feature type="region of interest" description="Disordered" evidence="2">
    <location>
        <begin position="566"/>
        <end position="585"/>
    </location>
</feature>
<proteinExistence type="predicted"/>
<keyword evidence="4" id="KW-1185">Reference proteome</keyword>
<sequence length="818" mass="88256">MEVYNVETSEEELSDLNSAEYDDDVDNFDIPEDEETIDNNDDDFGPTSRRVAVPVVASAVPKQPMMDSASQCGDQERDPFVRQAMSALLTTLGAPIPKVPTCNSSGASVSHAFRAARRICSSLVPPPLATHELNINQLQEVAASSHIDVLAALNNIKELLQASVSFGANPTAPCTPLSPLPPSSENSFNANNASHVLQQLFQQLAAHMSVALRDSVGSSIPTKVRSVMPAGAPSTTSASNEEHTQQMVVHPELEGILKRERVDSITTLYQELLQLREQATSGQAADKVTWATTALEANCRQLALELKSLEQHRSALFRTVTHNDAKVQAADIEITLESLCRAGTRLREEQRGVAALLSTLRSCAHRVGHQSSPQATVFTSSPQVHDLQREEIRKLTRENLQLQDKLRILEERAERAERSASEAARSIGSQAEVMDRIMAKVDTSLADQRANDMKLMANISSLLIGRHITNIGVTDVTQCVVAVDRLDGASGDLPEAILLDLSEGADNRHVALTLAAALLADNAAKLAQAAVPPPMVALDTKEPSADHDGDDIAAEEAGNAATSLFYDDFGDADDTSQKEDVEVDEVEEVAVTQPAEESAHIDEPLAQNEDVSGESSTAAPLLDESEAVPSPAINEEVSVDDEAATDEDVLVVKVQEEPAINVDSPVEPVSPFPREIPEEVSFASSPSRKRSRSVSPEQRRAPSARFELQPTEVNLHEAQIDNEGECDEKEVVVAAEAAPTVVDDQVTTVVLQPPMPLKPEPLETVIISTDTIVADTAVDADKATPEPQSVDAHVSPSKEHDDMKQESNLFAEEGFWED</sequence>
<feature type="region of interest" description="Disordered" evidence="2">
    <location>
        <begin position="1"/>
        <end position="48"/>
    </location>
</feature>
<organism evidence="3 4">
    <name type="scientific">Bodo saltans</name>
    <name type="common">Flagellated protozoan</name>
    <dbReference type="NCBI Taxonomy" id="75058"/>
    <lineage>
        <taxon>Eukaryota</taxon>
        <taxon>Discoba</taxon>
        <taxon>Euglenozoa</taxon>
        <taxon>Kinetoplastea</taxon>
        <taxon>Metakinetoplastina</taxon>
        <taxon>Eubodonida</taxon>
        <taxon>Bodonidae</taxon>
        <taxon>Bodo</taxon>
    </lineage>
</organism>
<name>A0A0S4JMQ0_BODSA</name>
<gene>
    <name evidence="3" type="ORF">BSAL_02145</name>
</gene>
<feature type="region of interest" description="Disordered" evidence="2">
    <location>
        <begin position="777"/>
        <end position="818"/>
    </location>
</feature>
<dbReference type="AlphaFoldDB" id="A0A0S4JMQ0"/>
<protein>
    <submittedName>
        <fullName evidence="3">Uncharacterized protein</fullName>
    </submittedName>
</protein>
<evidence type="ECO:0000313" key="3">
    <source>
        <dbReference type="EMBL" id="CUG90676.1"/>
    </source>
</evidence>
<evidence type="ECO:0000313" key="4">
    <source>
        <dbReference type="Proteomes" id="UP000051952"/>
    </source>
</evidence>
<keyword evidence="1" id="KW-0175">Coiled coil</keyword>
<feature type="compositionally biased region" description="Polar residues" evidence="2">
    <location>
        <begin position="609"/>
        <end position="618"/>
    </location>
</feature>
<feature type="region of interest" description="Disordered" evidence="2">
    <location>
        <begin position="591"/>
        <end position="708"/>
    </location>
</feature>
<dbReference type="EMBL" id="CYKH01001855">
    <property type="protein sequence ID" value="CUG90676.1"/>
    <property type="molecule type" value="Genomic_DNA"/>
</dbReference>
<evidence type="ECO:0000256" key="1">
    <source>
        <dbReference type="SAM" id="Coils"/>
    </source>
</evidence>
<feature type="compositionally biased region" description="Acidic residues" evidence="2">
    <location>
        <begin position="637"/>
        <end position="649"/>
    </location>
</feature>
<evidence type="ECO:0000256" key="2">
    <source>
        <dbReference type="SAM" id="MobiDB-lite"/>
    </source>
</evidence>
<feature type="coiled-coil region" evidence="1">
    <location>
        <begin position="385"/>
        <end position="426"/>
    </location>
</feature>
<reference evidence="4" key="1">
    <citation type="submission" date="2015-09" db="EMBL/GenBank/DDBJ databases">
        <authorList>
            <consortium name="Pathogen Informatics"/>
        </authorList>
    </citation>
    <scope>NUCLEOTIDE SEQUENCE [LARGE SCALE GENOMIC DNA]</scope>
    <source>
        <strain evidence="4">Lake Konstanz</strain>
    </source>
</reference>
<accession>A0A0S4JMQ0</accession>